<dbReference type="InterPro" id="IPR020598">
    <property type="entry name" value="rRNA_Ade_methylase_Trfase_N"/>
</dbReference>
<dbReference type="STRING" id="1848.SAMN05443637_12315"/>
<feature type="domain" description="Ribosomal RNA adenine methylase transferase N-terminal" evidence="4">
    <location>
        <begin position="45"/>
        <end position="200"/>
    </location>
</feature>
<name>A0A1M6ZB53_PSETH</name>
<evidence type="ECO:0000313" key="5">
    <source>
        <dbReference type="EMBL" id="SHL27575.1"/>
    </source>
</evidence>
<evidence type="ECO:0000313" key="6">
    <source>
        <dbReference type="Proteomes" id="UP000184363"/>
    </source>
</evidence>
<protein>
    <submittedName>
        <fullName evidence="5">Phospholipid N-methyltransferase</fullName>
    </submittedName>
</protein>
<dbReference type="Proteomes" id="UP000184363">
    <property type="component" value="Unassembled WGS sequence"/>
</dbReference>
<dbReference type="RefSeq" id="WP_143172343.1">
    <property type="nucleotide sequence ID" value="NZ_FRAP01000023.1"/>
</dbReference>
<evidence type="ECO:0000256" key="1">
    <source>
        <dbReference type="ARBA" id="ARBA00022603"/>
    </source>
</evidence>
<dbReference type="AlphaFoldDB" id="A0A1M6ZB53"/>
<dbReference type="OrthoDB" id="3528482at2"/>
<evidence type="ECO:0000256" key="3">
    <source>
        <dbReference type="ARBA" id="ARBA00022691"/>
    </source>
</evidence>
<dbReference type="Gene3D" id="3.40.50.150">
    <property type="entry name" value="Vaccinia Virus protein VP39"/>
    <property type="match status" value="1"/>
</dbReference>
<keyword evidence="1 5" id="KW-0489">Methyltransferase</keyword>
<dbReference type="InterPro" id="IPR029063">
    <property type="entry name" value="SAM-dependent_MTases_sf"/>
</dbReference>
<evidence type="ECO:0000259" key="4">
    <source>
        <dbReference type="SMART" id="SM00650"/>
    </source>
</evidence>
<gene>
    <name evidence="5" type="ORF">SAMN05443637_12315</name>
</gene>
<organism evidence="5 6">
    <name type="scientific">Pseudonocardia thermophila</name>
    <dbReference type="NCBI Taxonomy" id="1848"/>
    <lineage>
        <taxon>Bacteria</taxon>
        <taxon>Bacillati</taxon>
        <taxon>Actinomycetota</taxon>
        <taxon>Actinomycetes</taxon>
        <taxon>Pseudonocardiales</taxon>
        <taxon>Pseudonocardiaceae</taxon>
        <taxon>Pseudonocardia</taxon>
    </lineage>
</organism>
<keyword evidence="6" id="KW-1185">Reference proteome</keyword>
<evidence type="ECO:0000256" key="2">
    <source>
        <dbReference type="ARBA" id="ARBA00022679"/>
    </source>
</evidence>
<dbReference type="EMBL" id="FRAP01000023">
    <property type="protein sequence ID" value="SHL27575.1"/>
    <property type="molecule type" value="Genomic_DNA"/>
</dbReference>
<dbReference type="InterPro" id="IPR041698">
    <property type="entry name" value="Methyltransf_25"/>
</dbReference>
<dbReference type="SUPFAM" id="SSF53335">
    <property type="entry name" value="S-adenosyl-L-methionine-dependent methyltransferases"/>
    <property type="match status" value="1"/>
</dbReference>
<keyword evidence="3" id="KW-0949">S-adenosyl-L-methionine</keyword>
<dbReference type="CDD" id="cd02440">
    <property type="entry name" value="AdoMet_MTases"/>
    <property type="match status" value="1"/>
</dbReference>
<dbReference type="GO" id="GO:0000179">
    <property type="term" value="F:rRNA (adenine-N6,N6-)-dimethyltransferase activity"/>
    <property type="evidence" value="ECO:0007669"/>
    <property type="project" value="InterPro"/>
</dbReference>
<keyword evidence="2 5" id="KW-0808">Transferase</keyword>
<reference evidence="5 6" key="1">
    <citation type="submission" date="2016-11" db="EMBL/GenBank/DDBJ databases">
        <authorList>
            <person name="Jaros S."/>
            <person name="Januszkiewicz K."/>
            <person name="Wedrychowicz H."/>
        </authorList>
    </citation>
    <scope>NUCLEOTIDE SEQUENCE [LARGE SCALE GENOMIC DNA]</scope>
    <source>
        <strain evidence="5 6">DSM 43832</strain>
    </source>
</reference>
<dbReference type="SMART" id="SM00650">
    <property type="entry name" value="rADc"/>
    <property type="match status" value="1"/>
</dbReference>
<sequence length="213" mass="22755">MTRIGGQAAACEHRSVQRSARRTFLKAALRGPGTVGAVAPSSPQLASVLVAVVPRTGTPTVVELGPGTGAVSGVIAQRLPPGGRHLAVELDPDLVGYLQRTHPELEVVHGDARDLTRLLAARGVRHADAVIGGLPWSLFDERTQRAVIGEVSRVIGETGAFTTFAYLHGMTLAAARQFRRILRGSFEEVLVSATVWRNVPPAFVYVCRRPTGR</sequence>
<accession>A0A1M6ZB53</accession>
<proteinExistence type="predicted"/>
<dbReference type="Pfam" id="PF13649">
    <property type="entry name" value="Methyltransf_25"/>
    <property type="match status" value="1"/>
</dbReference>